<dbReference type="AlphaFoldDB" id="A0A7R9WS82"/>
<evidence type="ECO:0000313" key="2">
    <source>
        <dbReference type="EMBL" id="CAD8331462.1"/>
    </source>
</evidence>
<name>A0A7R9WS82_9STRA</name>
<dbReference type="InterPro" id="IPR011333">
    <property type="entry name" value="SKP1/BTB/POZ_sf"/>
</dbReference>
<reference evidence="2" key="1">
    <citation type="submission" date="2021-01" db="EMBL/GenBank/DDBJ databases">
        <authorList>
            <person name="Corre E."/>
            <person name="Pelletier E."/>
            <person name="Niang G."/>
            <person name="Scheremetjew M."/>
            <person name="Finn R."/>
            <person name="Kale V."/>
            <person name="Holt S."/>
            <person name="Cochrane G."/>
            <person name="Meng A."/>
            <person name="Brown T."/>
            <person name="Cohen L."/>
        </authorList>
    </citation>
    <scope>NUCLEOTIDE SEQUENCE</scope>
    <source>
        <strain evidence="2">CCMP3328</strain>
    </source>
</reference>
<sequence>MTRWSHVGRFHGDDADDNDDDGTMSDDSSDAGTSVTFWSRESLGEQPLTWRMDPETSFSDWVIEVHSAPLHEHHTYHVHRAIVGIGARRSVYFANIFYAEMGGGYGTRLRLDPESRKYFPALLDYCTEMKNFASPRRMQWR</sequence>
<organism evidence="2">
    <name type="scientific">Craspedostauros australis</name>
    <dbReference type="NCBI Taxonomy" id="1486917"/>
    <lineage>
        <taxon>Eukaryota</taxon>
        <taxon>Sar</taxon>
        <taxon>Stramenopiles</taxon>
        <taxon>Ochrophyta</taxon>
        <taxon>Bacillariophyta</taxon>
        <taxon>Bacillariophyceae</taxon>
        <taxon>Bacillariophycidae</taxon>
        <taxon>Naviculales</taxon>
        <taxon>Naviculaceae</taxon>
        <taxon>Craspedostauros</taxon>
    </lineage>
</organism>
<protein>
    <recommendedName>
        <fullName evidence="3">BTB domain-containing protein</fullName>
    </recommendedName>
</protein>
<gene>
    <name evidence="2" type="ORF">CAUS1442_LOCUS3561</name>
</gene>
<feature type="region of interest" description="Disordered" evidence="1">
    <location>
        <begin position="1"/>
        <end position="33"/>
    </location>
</feature>
<dbReference type="EMBL" id="HBEF01005761">
    <property type="protein sequence ID" value="CAD8331462.1"/>
    <property type="molecule type" value="Transcribed_RNA"/>
</dbReference>
<evidence type="ECO:0008006" key="3">
    <source>
        <dbReference type="Google" id="ProtNLM"/>
    </source>
</evidence>
<evidence type="ECO:0000256" key="1">
    <source>
        <dbReference type="SAM" id="MobiDB-lite"/>
    </source>
</evidence>
<dbReference type="CDD" id="cd18186">
    <property type="entry name" value="BTB_POZ_ZBTB_KLHL-like"/>
    <property type="match status" value="1"/>
</dbReference>
<feature type="compositionally biased region" description="Acidic residues" evidence="1">
    <location>
        <begin position="14"/>
        <end position="29"/>
    </location>
</feature>
<dbReference type="Gene3D" id="3.30.710.10">
    <property type="entry name" value="Potassium Channel Kv1.1, Chain A"/>
    <property type="match status" value="1"/>
</dbReference>
<proteinExistence type="predicted"/>
<accession>A0A7R9WS82</accession>